<evidence type="ECO:0000313" key="2">
    <source>
        <dbReference type="Proteomes" id="UP001151760"/>
    </source>
</evidence>
<protein>
    <submittedName>
        <fullName evidence="1">Uncharacterized protein</fullName>
    </submittedName>
</protein>
<sequence length="116" mass="12525">MVCSILSGFSRKHHIWTTNSPQATIVETRVVSGALKKSRHYLSASALSESNGSPLKNNELELVVMVLHCMLLTRSSTISVAVALKSVHSQCMEDRIMPFGGGAGMCLGKCDGHLHM</sequence>
<evidence type="ECO:0000313" key="1">
    <source>
        <dbReference type="EMBL" id="GJT78213.1"/>
    </source>
</evidence>
<name>A0ABQ5GRU0_9ASTR</name>
<proteinExistence type="predicted"/>
<accession>A0ABQ5GRU0</accession>
<reference evidence="1" key="2">
    <citation type="submission" date="2022-01" db="EMBL/GenBank/DDBJ databases">
        <authorList>
            <person name="Yamashiro T."/>
            <person name="Shiraishi A."/>
            <person name="Satake H."/>
            <person name="Nakayama K."/>
        </authorList>
    </citation>
    <scope>NUCLEOTIDE SEQUENCE</scope>
</reference>
<organism evidence="1 2">
    <name type="scientific">Tanacetum coccineum</name>
    <dbReference type="NCBI Taxonomy" id="301880"/>
    <lineage>
        <taxon>Eukaryota</taxon>
        <taxon>Viridiplantae</taxon>
        <taxon>Streptophyta</taxon>
        <taxon>Embryophyta</taxon>
        <taxon>Tracheophyta</taxon>
        <taxon>Spermatophyta</taxon>
        <taxon>Magnoliopsida</taxon>
        <taxon>eudicotyledons</taxon>
        <taxon>Gunneridae</taxon>
        <taxon>Pentapetalae</taxon>
        <taxon>asterids</taxon>
        <taxon>campanulids</taxon>
        <taxon>Asterales</taxon>
        <taxon>Asteraceae</taxon>
        <taxon>Asteroideae</taxon>
        <taxon>Anthemideae</taxon>
        <taxon>Anthemidinae</taxon>
        <taxon>Tanacetum</taxon>
    </lineage>
</organism>
<gene>
    <name evidence="1" type="ORF">Tco_1044938</name>
</gene>
<reference evidence="1" key="1">
    <citation type="journal article" date="2022" name="Int. J. Mol. Sci.">
        <title>Draft Genome of Tanacetum Coccineum: Genomic Comparison of Closely Related Tanacetum-Family Plants.</title>
        <authorList>
            <person name="Yamashiro T."/>
            <person name="Shiraishi A."/>
            <person name="Nakayama K."/>
            <person name="Satake H."/>
        </authorList>
    </citation>
    <scope>NUCLEOTIDE SEQUENCE</scope>
</reference>
<comment type="caution">
    <text evidence="1">The sequence shown here is derived from an EMBL/GenBank/DDBJ whole genome shotgun (WGS) entry which is preliminary data.</text>
</comment>
<dbReference type="Proteomes" id="UP001151760">
    <property type="component" value="Unassembled WGS sequence"/>
</dbReference>
<keyword evidence="2" id="KW-1185">Reference proteome</keyword>
<dbReference type="EMBL" id="BQNB010018781">
    <property type="protein sequence ID" value="GJT78213.1"/>
    <property type="molecule type" value="Genomic_DNA"/>
</dbReference>